<keyword evidence="5 7" id="KW-0539">Nucleus</keyword>
<evidence type="ECO:0000256" key="6">
    <source>
        <dbReference type="ARBA" id="ARBA00038425"/>
    </source>
</evidence>
<keyword evidence="4 7" id="KW-0371">Homeobox</keyword>
<reference evidence="10" key="1">
    <citation type="submission" date="2022-01" db="EMBL/GenBank/DDBJ databases">
        <authorList>
            <person name="King R."/>
        </authorList>
    </citation>
    <scope>NUCLEOTIDE SEQUENCE</scope>
</reference>
<feature type="domain" description="Homeobox" evidence="9">
    <location>
        <begin position="73"/>
        <end position="135"/>
    </location>
</feature>
<proteinExistence type="inferred from homology"/>
<organism evidence="10 11">
    <name type="scientific">Phyllotreta striolata</name>
    <name type="common">Striped flea beetle</name>
    <name type="synonym">Crioceris striolata</name>
    <dbReference type="NCBI Taxonomy" id="444603"/>
    <lineage>
        <taxon>Eukaryota</taxon>
        <taxon>Metazoa</taxon>
        <taxon>Ecdysozoa</taxon>
        <taxon>Arthropoda</taxon>
        <taxon>Hexapoda</taxon>
        <taxon>Insecta</taxon>
        <taxon>Pterygota</taxon>
        <taxon>Neoptera</taxon>
        <taxon>Endopterygota</taxon>
        <taxon>Coleoptera</taxon>
        <taxon>Polyphaga</taxon>
        <taxon>Cucujiformia</taxon>
        <taxon>Chrysomeloidea</taxon>
        <taxon>Chrysomelidae</taxon>
        <taxon>Galerucinae</taxon>
        <taxon>Alticini</taxon>
        <taxon>Phyllotreta</taxon>
    </lineage>
</organism>
<evidence type="ECO:0000259" key="9">
    <source>
        <dbReference type="SMART" id="SM00389"/>
    </source>
</evidence>
<dbReference type="GO" id="GO:0048598">
    <property type="term" value="P:embryonic morphogenesis"/>
    <property type="evidence" value="ECO:0007669"/>
    <property type="project" value="TreeGrafter"/>
</dbReference>
<dbReference type="Gene3D" id="1.10.10.60">
    <property type="entry name" value="Homeodomain-like"/>
    <property type="match status" value="1"/>
</dbReference>
<evidence type="ECO:0000256" key="7">
    <source>
        <dbReference type="RuleBase" id="RU000682"/>
    </source>
</evidence>
<dbReference type="PROSITE" id="PS00027">
    <property type="entry name" value="HOMEOBOX_1"/>
    <property type="match status" value="1"/>
</dbReference>
<dbReference type="CDD" id="cd00086">
    <property type="entry name" value="homeodomain"/>
    <property type="match status" value="1"/>
</dbReference>
<gene>
    <name evidence="10" type="ORF">PHYEVI_LOCUS6709</name>
</gene>
<dbReference type="PANTHER" id="PTHR24338">
    <property type="entry name" value="HOMEOBOX PROTEIN MSX"/>
    <property type="match status" value="1"/>
</dbReference>
<dbReference type="EMBL" id="OU900096">
    <property type="protein sequence ID" value="CAG9860354.1"/>
    <property type="molecule type" value="Genomic_DNA"/>
</dbReference>
<dbReference type="GO" id="GO:0000981">
    <property type="term" value="F:DNA-binding transcription factor activity, RNA polymerase II-specific"/>
    <property type="evidence" value="ECO:0007669"/>
    <property type="project" value="InterPro"/>
</dbReference>
<evidence type="ECO:0000313" key="11">
    <source>
        <dbReference type="Proteomes" id="UP001153712"/>
    </source>
</evidence>
<evidence type="ECO:0000256" key="4">
    <source>
        <dbReference type="ARBA" id="ARBA00023155"/>
    </source>
</evidence>
<comment type="similarity">
    <text evidence="6">Belongs to the Msh homeobox family.</text>
</comment>
<dbReference type="AlphaFoldDB" id="A0A9N9TKC7"/>
<keyword evidence="2" id="KW-0217">Developmental protein</keyword>
<dbReference type="InterPro" id="IPR001356">
    <property type="entry name" value="HD"/>
</dbReference>
<keyword evidence="11" id="KW-1185">Reference proteome</keyword>
<evidence type="ECO:0000256" key="5">
    <source>
        <dbReference type="ARBA" id="ARBA00023242"/>
    </source>
</evidence>
<evidence type="ECO:0000256" key="1">
    <source>
        <dbReference type="ARBA" id="ARBA00004123"/>
    </source>
</evidence>
<evidence type="ECO:0000256" key="2">
    <source>
        <dbReference type="ARBA" id="ARBA00022473"/>
    </source>
</evidence>
<name>A0A9N9TKC7_PHYSR</name>
<evidence type="ECO:0000313" key="10">
    <source>
        <dbReference type="EMBL" id="CAG9860354.1"/>
    </source>
</evidence>
<dbReference type="GO" id="GO:0005634">
    <property type="term" value="C:nucleus"/>
    <property type="evidence" value="ECO:0007669"/>
    <property type="project" value="UniProtKB-SubCell"/>
</dbReference>
<dbReference type="SMART" id="SM00389">
    <property type="entry name" value="HOX"/>
    <property type="match status" value="1"/>
</dbReference>
<evidence type="ECO:0000256" key="3">
    <source>
        <dbReference type="ARBA" id="ARBA00023125"/>
    </source>
</evidence>
<dbReference type="Pfam" id="PF00046">
    <property type="entry name" value="Homeodomain"/>
    <property type="match status" value="1"/>
</dbReference>
<evidence type="ECO:0000256" key="8">
    <source>
        <dbReference type="SAM" id="MobiDB-lite"/>
    </source>
</evidence>
<accession>A0A9N9TKC7</accession>
<dbReference type="OrthoDB" id="1867783at2759"/>
<comment type="subcellular location">
    <subcellularLocation>
        <location evidence="1 7">Nucleus</location>
    </subcellularLocation>
</comment>
<feature type="compositionally biased region" description="Basic and acidic residues" evidence="8">
    <location>
        <begin position="129"/>
        <end position="150"/>
    </location>
</feature>
<dbReference type="InterPro" id="IPR050674">
    <property type="entry name" value="Msh_Homeobox_Regulators"/>
</dbReference>
<keyword evidence="3 7" id="KW-0238">DNA-binding</keyword>
<dbReference type="InterPro" id="IPR009057">
    <property type="entry name" value="Homeodomain-like_sf"/>
</dbReference>
<protein>
    <recommendedName>
        <fullName evidence="9">Homeobox domain-containing protein</fullName>
    </recommendedName>
</protein>
<dbReference type="SUPFAM" id="SSF46689">
    <property type="entry name" value="Homeodomain-like"/>
    <property type="match status" value="1"/>
</dbReference>
<dbReference type="Proteomes" id="UP001153712">
    <property type="component" value="Chromosome 3"/>
</dbReference>
<sequence>MENNEVGSKNHSDFSIDHILNRAGSSSRYTNDESENKFKIEENFTWLQCTRFCPPKIPRVPKSREMPQKRQLGRYPRIPFTNEQLAVLERKFEESAYLSSEEALSISRRLQLSDAKVKIWFQNRRARKRREETGQSNKKEEKTHQSERIEGSGSRNSNAVVPFLYVNPHGLIEFGSS</sequence>
<dbReference type="GO" id="GO:0000977">
    <property type="term" value="F:RNA polymerase II transcription regulatory region sequence-specific DNA binding"/>
    <property type="evidence" value="ECO:0007669"/>
    <property type="project" value="TreeGrafter"/>
</dbReference>
<dbReference type="InterPro" id="IPR017970">
    <property type="entry name" value="Homeobox_CS"/>
</dbReference>
<dbReference type="PANTHER" id="PTHR24338:SF0">
    <property type="entry name" value="MUSCLE SEGMENTATION HOMEOBOX"/>
    <property type="match status" value="1"/>
</dbReference>
<feature type="region of interest" description="Disordered" evidence="8">
    <location>
        <begin position="126"/>
        <end position="155"/>
    </location>
</feature>